<name>A0A921LQN6_9ACTN</name>
<proteinExistence type="inferred from homology"/>
<evidence type="ECO:0000256" key="3">
    <source>
        <dbReference type="ARBA" id="ARBA00022448"/>
    </source>
</evidence>
<keyword evidence="7 8" id="KW-0472">Membrane</keyword>
<organism evidence="9 10">
    <name type="scientific">Collinsella ihumii</name>
    <dbReference type="NCBI Taxonomy" id="1720204"/>
    <lineage>
        <taxon>Bacteria</taxon>
        <taxon>Bacillati</taxon>
        <taxon>Actinomycetota</taxon>
        <taxon>Coriobacteriia</taxon>
        <taxon>Coriobacteriales</taxon>
        <taxon>Coriobacteriaceae</taxon>
        <taxon>Collinsella</taxon>
    </lineage>
</organism>
<dbReference type="InterPro" id="IPR038770">
    <property type="entry name" value="Na+/solute_symporter_sf"/>
</dbReference>
<keyword evidence="5 8" id="KW-0812">Transmembrane</keyword>
<dbReference type="EMBL" id="DYVF01000019">
    <property type="protein sequence ID" value="HJG30192.1"/>
    <property type="molecule type" value="Genomic_DNA"/>
</dbReference>
<evidence type="ECO:0000256" key="7">
    <source>
        <dbReference type="ARBA" id="ARBA00023136"/>
    </source>
</evidence>
<evidence type="ECO:0000256" key="5">
    <source>
        <dbReference type="ARBA" id="ARBA00022692"/>
    </source>
</evidence>
<protein>
    <submittedName>
        <fullName evidence="9">AEC family transporter</fullName>
    </submittedName>
</protein>
<evidence type="ECO:0000256" key="8">
    <source>
        <dbReference type="SAM" id="Phobius"/>
    </source>
</evidence>
<dbReference type="Pfam" id="PF03547">
    <property type="entry name" value="Mem_trans"/>
    <property type="match status" value="1"/>
</dbReference>
<dbReference type="GO" id="GO:0005886">
    <property type="term" value="C:plasma membrane"/>
    <property type="evidence" value="ECO:0007669"/>
    <property type="project" value="UniProtKB-SubCell"/>
</dbReference>
<feature type="transmembrane region" description="Helical" evidence="8">
    <location>
        <begin position="189"/>
        <end position="209"/>
    </location>
</feature>
<comment type="subcellular location">
    <subcellularLocation>
        <location evidence="1">Cell membrane</location>
        <topology evidence="1">Multi-pass membrane protein</topology>
    </subcellularLocation>
</comment>
<gene>
    <name evidence="9" type="ORF">K8U80_02220</name>
</gene>
<dbReference type="Gene3D" id="1.20.1530.20">
    <property type="match status" value="1"/>
</dbReference>
<keyword evidence="3" id="KW-0813">Transport</keyword>
<dbReference type="GO" id="GO:0055085">
    <property type="term" value="P:transmembrane transport"/>
    <property type="evidence" value="ECO:0007669"/>
    <property type="project" value="InterPro"/>
</dbReference>
<feature type="transmembrane region" description="Helical" evidence="8">
    <location>
        <begin position="34"/>
        <end position="52"/>
    </location>
</feature>
<evidence type="ECO:0000256" key="2">
    <source>
        <dbReference type="ARBA" id="ARBA00010145"/>
    </source>
</evidence>
<evidence type="ECO:0000313" key="9">
    <source>
        <dbReference type="EMBL" id="HJG30192.1"/>
    </source>
</evidence>
<reference evidence="9" key="1">
    <citation type="journal article" date="2021" name="PeerJ">
        <title>Extensive microbial diversity within the chicken gut microbiome revealed by metagenomics and culture.</title>
        <authorList>
            <person name="Gilroy R."/>
            <person name="Ravi A."/>
            <person name="Getino M."/>
            <person name="Pursley I."/>
            <person name="Horton D.L."/>
            <person name="Alikhan N.F."/>
            <person name="Baker D."/>
            <person name="Gharbi K."/>
            <person name="Hall N."/>
            <person name="Watson M."/>
            <person name="Adriaenssens E.M."/>
            <person name="Foster-Nyarko E."/>
            <person name="Jarju S."/>
            <person name="Secka A."/>
            <person name="Antonio M."/>
            <person name="Oren A."/>
            <person name="Chaudhuri R.R."/>
            <person name="La Ragione R."/>
            <person name="Hildebrand F."/>
            <person name="Pallen M.J."/>
        </authorList>
    </citation>
    <scope>NUCLEOTIDE SEQUENCE</scope>
    <source>
        <strain evidence="9">ChiGjej2B2-7701</strain>
    </source>
</reference>
<dbReference type="AlphaFoldDB" id="A0A921LQN6"/>
<feature type="transmembrane region" description="Helical" evidence="8">
    <location>
        <begin position="221"/>
        <end position="242"/>
    </location>
</feature>
<reference evidence="9" key="2">
    <citation type="submission" date="2021-09" db="EMBL/GenBank/DDBJ databases">
        <authorList>
            <person name="Gilroy R."/>
        </authorList>
    </citation>
    <scope>NUCLEOTIDE SEQUENCE</scope>
    <source>
        <strain evidence="9">ChiGjej2B2-7701</strain>
    </source>
</reference>
<sequence length="305" mass="32751">METASIQIEIFLLTGIGFFCGRKGMLSLKTREQLIDLLFAVILPASILDSFQVELTPAVIEQTLGAFLVSCGIQVFYWVWNHLFYRGTTPDHRVCLRYATMVSNAGLIGMPIAAAYFGSRGLLLASIFLIPQRVFMWSYGLSMFTDSSGREVVRKLATHPCIVSIAIGIGVMVLYTAGIQLPAPVTATVSALSDCSTALGMVAVGGILSDCRLRDVVNREALTYSLYRLVLIPLCVAGLLLVLPVDPLTAQVSILLTAMPAASTTAMLASKYRGDAPFASELVLSSTLLSLVTVPGVCTALSMVW</sequence>
<feature type="transmembrane region" description="Helical" evidence="8">
    <location>
        <begin position="64"/>
        <end position="84"/>
    </location>
</feature>
<dbReference type="InterPro" id="IPR004776">
    <property type="entry name" value="Mem_transp_PIN-like"/>
</dbReference>
<comment type="similarity">
    <text evidence="2">Belongs to the auxin efflux carrier (TC 2.A.69) family.</text>
</comment>
<dbReference type="Proteomes" id="UP000746751">
    <property type="component" value="Unassembled WGS sequence"/>
</dbReference>
<dbReference type="PANTHER" id="PTHR36838">
    <property type="entry name" value="AUXIN EFFLUX CARRIER FAMILY PROTEIN"/>
    <property type="match status" value="1"/>
</dbReference>
<evidence type="ECO:0000256" key="4">
    <source>
        <dbReference type="ARBA" id="ARBA00022475"/>
    </source>
</evidence>
<feature type="transmembrane region" description="Helical" evidence="8">
    <location>
        <begin position="282"/>
        <end position="304"/>
    </location>
</feature>
<comment type="caution">
    <text evidence="9">The sequence shown here is derived from an EMBL/GenBank/DDBJ whole genome shotgun (WGS) entry which is preliminary data.</text>
</comment>
<dbReference type="PANTHER" id="PTHR36838:SF1">
    <property type="entry name" value="SLR1864 PROTEIN"/>
    <property type="match status" value="1"/>
</dbReference>
<feature type="transmembrane region" description="Helical" evidence="8">
    <location>
        <begin position="6"/>
        <end position="22"/>
    </location>
</feature>
<keyword evidence="6 8" id="KW-1133">Transmembrane helix</keyword>
<evidence type="ECO:0000256" key="1">
    <source>
        <dbReference type="ARBA" id="ARBA00004651"/>
    </source>
</evidence>
<feature type="transmembrane region" description="Helical" evidence="8">
    <location>
        <begin position="96"/>
        <end position="117"/>
    </location>
</feature>
<evidence type="ECO:0000313" key="10">
    <source>
        <dbReference type="Proteomes" id="UP000746751"/>
    </source>
</evidence>
<feature type="transmembrane region" description="Helical" evidence="8">
    <location>
        <begin position="248"/>
        <end position="270"/>
    </location>
</feature>
<feature type="transmembrane region" description="Helical" evidence="8">
    <location>
        <begin position="123"/>
        <end position="144"/>
    </location>
</feature>
<evidence type="ECO:0000256" key="6">
    <source>
        <dbReference type="ARBA" id="ARBA00022989"/>
    </source>
</evidence>
<accession>A0A921LQN6</accession>
<feature type="transmembrane region" description="Helical" evidence="8">
    <location>
        <begin position="156"/>
        <end position="177"/>
    </location>
</feature>
<keyword evidence="4" id="KW-1003">Cell membrane</keyword>